<dbReference type="Gene3D" id="3.40.50.1220">
    <property type="entry name" value="TPP-binding domain"/>
    <property type="match status" value="1"/>
</dbReference>
<dbReference type="InterPro" id="IPR026591">
    <property type="entry name" value="Sirtuin_cat_small_dom_sf"/>
</dbReference>
<dbReference type="NCBIfam" id="NF003738">
    <property type="entry name" value="PRK05333.1"/>
    <property type="match status" value="1"/>
</dbReference>
<feature type="domain" description="Deacetylase sirtuin-type" evidence="5">
    <location>
        <begin position="9"/>
        <end position="289"/>
    </location>
</feature>
<evidence type="ECO:0000256" key="3">
    <source>
        <dbReference type="ARBA" id="ARBA00023027"/>
    </source>
</evidence>
<dbReference type="InterPro" id="IPR050134">
    <property type="entry name" value="NAD-dep_sirtuin_deacylases"/>
</dbReference>
<sequence length="290" mass="30661">MASVRPLPEPALEMGIPALADALSDRAPVAVITGAGVSTGSGIPDYRDHNGVWKRGSPMQLKEFTESPSGRQRYWARSLVGWRTVETARPNAAHRSIAALESAGLVGALITQNVDGLHQAAGSREVLDLHGRLDQVECLDCGRVIPRRHHQHQLESANPGWVDAATTAYHTPDGDAELTGVDYRDFVVPGCEACGGMLKPAVVFFGETVPATRVEQAFAAVERCGALWIVGSSLMVWSGYRFVRAAAAAGTPVYVLGLGVTRGDAEAQGRVTQDCAAGLAAIQSALGQRV</sequence>
<dbReference type="RefSeq" id="WP_367959370.1">
    <property type="nucleotide sequence ID" value="NZ_JBAKFH010000001.1"/>
</dbReference>
<evidence type="ECO:0000259" key="5">
    <source>
        <dbReference type="PROSITE" id="PS50305"/>
    </source>
</evidence>
<evidence type="ECO:0000256" key="2">
    <source>
        <dbReference type="ARBA" id="ARBA00022679"/>
    </source>
</evidence>
<feature type="binding site" evidence="4">
    <location>
        <position position="191"/>
    </location>
    <ligand>
        <name>Zn(2+)</name>
        <dbReference type="ChEBI" id="CHEBI:29105"/>
    </ligand>
</feature>
<gene>
    <name evidence="6" type="ORF">V6X73_08020</name>
</gene>
<keyword evidence="3" id="KW-0520">NAD</keyword>
<dbReference type="Pfam" id="PF02146">
    <property type="entry name" value="SIR2"/>
    <property type="match status" value="1"/>
</dbReference>
<feature type="binding site" evidence="4">
    <location>
        <position position="138"/>
    </location>
    <ligand>
        <name>Zn(2+)</name>
        <dbReference type="ChEBI" id="CHEBI:29105"/>
    </ligand>
</feature>
<feature type="binding site" evidence="4">
    <location>
        <position position="141"/>
    </location>
    <ligand>
        <name>Zn(2+)</name>
        <dbReference type="ChEBI" id="CHEBI:29105"/>
    </ligand>
</feature>
<proteinExistence type="predicted"/>
<dbReference type="Gene3D" id="3.30.1600.10">
    <property type="entry name" value="SIR2/SIRT2 'Small Domain"/>
    <property type="match status" value="1"/>
</dbReference>
<dbReference type="InterPro" id="IPR003000">
    <property type="entry name" value="Sirtuin"/>
</dbReference>
<keyword evidence="4" id="KW-0479">Metal-binding</keyword>
<dbReference type="InterPro" id="IPR026590">
    <property type="entry name" value="Ssirtuin_cat_dom"/>
</dbReference>
<dbReference type="PANTHER" id="PTHR11085">
    <property type="entry name" value="NAD-DEPENDENT PROTEIN DEACYLASE SIRTUIN-5, MITOCHONDRIAL-RELATED"/>
    <property type="match status" value="1"/>
</dbReference>
<evidence type="ECO:0000313" key="6">
    <source>
        <dbReference type="EMBL" id="MEX0469670.1"/>
    </source>
</evidence>
<dbReference type="PANTHER" id="PTHR11085:SF10">
    <property type="entry name" value="NAD-DEPENDENT PROTEIN DEACYLASE SIRTUIN-5, MITOCHONDRIAL-RELATED"/>
    <property type="match status" value="1"/>
</dbReference>
<evidence type="ECO:0000256" key="1">
    <source>
        <dbReference type="ARBA" id="ARBA00012928"/>
    </source>
</evidence>
<feature type="binding site" evidence="4">
    <location>
        <position position="194"/>
    </location>
    <ligand>
        <name>Zn(2+)</name>
        <dbReference type="ChEBI" id="CHEBI:29105"/>
    </ligand>
</feature>
<dbReference type="SUPFAM" id="SSF52467">
    <property type="entry name" value="DHS-like NAD/FAD-binding domain"/>
    <property type="match status" value="1"/>
</dbReference>
<name>A0ABV3TGA5_9GAMM</name>
<dbReference type="InterPro" id="IPR029035">
    <property type="entry name" value="DHS-like_NAD/FAD-binding_dom"/>
</dbReference>
<feature type="active site" description="Proton acceptor" evidence="4">
    <location>
        <position position="130"/>
    </location>
</feature>
<evidence type="ECO:0000313" key="7">
    <source>
        <dbReference type="Proteomes" id="UP001556709"/>
    </source>
</evidence>
<reference evidence="6 7" key="1">
    <citation type="submission" date="2024-02" db="EMBL/GenBank/DDBJ databases">
        <title>New especies of Spiribacter isolated from saline water.</title>
        <authorList>
            <person name="Leon M.J."/>
            <person name="De La Haba R."/>
            <person name="Sanchez-Porro C."/>
            <person name="Ventosa A."/>
        </authorList>
    </citation>
    <scope>NUCLEOTIDE SEQUENCE [LARGE SCALE GENOMIC DNA]</scope>
    <source>
        <strain evidence="7">ag22IC6-390</strain>
    </source>
</reference>
<comment type="caution">
    <text evidence="6">The sequence shown here is derived from an EMBL/GenBank/DDBJ whole genome shotgun (WGS) entry which is preliminary data.</text>
</comment>
<protein>
    <recommendedName>
        <fullName evidence="1">protein acetyllysine N-acetyltransferase</fullName>
        <ecNumber evidence="1">2.3.1.286</ecNumber>
    </recommendedName>
</protein>
<keyword evidence="2" id="KW-0808">Transferase</keyword>
<keyword evidence="7" id="KW-1185">Reference proteome</keyword>
<accession>A0ABV3TGA5</accession>
<dbReference type="PROSITE" id="PS50305">
    <property type="entry name" value="SIRTUIN"/>
    <property type="match status" value="1"/>
</dbReference>
<dbReference type="EMBL" id="JBAKFM010000004">
    <property type="protein sequence ID" value="MEX0469670.1"/>
    <property type="molecule type" value="Genomic_DNA"/>
</dbReference>
<evidence type="ECO:0000256" key="4">
    <source>
        <dbReference type="PROSITE-ProRule" id="PRU00236"/>
    </source>
</evidence>
<dbReference type="Proteomes" id="UP001556709">
    <property type="component" value="Unassembled WGS sequence"/>
</dbReference>
<organism evidence="6 7">
    <name type="scientific">Spiribacter pallidus</name>
    <dbReference type="NCBI Taxonomy" id="1987936"/>
    <lineage>
        <taxon>Bacteria</taxon>
        <taxon>Pseudomonadati</taxon>
        <taxon>Pseudomonadota</taxon>
        <taxon>Gammaproteobacteria</taxon>
        <taxon>Chromatiales</taxon>
        <taxon>Ectothiorhodospiraceae</taxon>
        <taxon>Spiribacter</taxon>
    </lineage>
</organism>
<dbReference type="EC" id="2.3.1.286" evidence="1"/>
<keyword evidence="4" id="KW-0862">Zinc</keyword>